<evidence type="ECO:0000256" key="1">
    <source>
        <dbReference type="SAM" id="MobiDB-lite"/>
    </source>
</evidence>
<feature type="compositionally biased region" description="Low complexity" evidence="1">
    <location>
        <begin position="118"/>
        <end position="131"/>
    </location>
</feature>
<name>V5GNF1_KALBG</name>
<proteinExistence type="predicted"/>
<protein>
    <submittedName>
        <fullName evidence="2">Uncharacterized protein</fullName>
    </submittedName>
</protein>
<dbReference type="eggNOG" id="ENOG502T3XE">
    <property type="taxonomic scope" value="Eukaryota"/>
</dbReference>
<accession>V5GNF1</accession>
<dbReference type="HOGENOM" id="CLU_1587216_0_0_1"/>
<sequence>MLGELQDKLAGDARSRVSTLGPKVKRNAPAPWELDGDDGAAAVSRPSLRDQLRPNAETFEKPFSRFKSRPSVDAGLPGTRSPNPSHTPSGLALSSHPSNADSLVQEAQKENDPHATFASQRSRSKSVSNSAASMLKGLGLSGAAAPASKKGKLTKALRLHHFTLGDIQ</sequence>
<feature type="region of interest" description="Disordered" evidence="1">
    <location>
        <begin position="1"/>
        <end position="131"/>
    </location>
</feature>
<dbReference type="AlphaFoldDB" id="V5GNF1"/>
<feature type="compositionally biased region" description="Basic and acidic residues" evidence="1">
    <location>
        <begin position="47"/>
        <end position="63"/>
    </location>
</feature>
<organism evidence="2 3">
    <name type="scientific">Kalmanozyma brasiliensis (strain GHG001)</name>
    <name type="common">Yeast</name>
    <name type="synonym">Pseudozyma brasiliensis</name>
    <dbReference type="NCBI Taxonomy" id="1365824"/>
    <lineage>
        <taxon>Eukaryota</taxon>
        <taxon>Fungi</taxon>
        <taxon>Dikarya</taxon>
        <taxon>Basidiomycota</taxon>
        <taxon>Ustilaginomycotina</taxon>
        <taxon>Ustilaginomycetes</taxon>
        <taxon>Ustilaginales</taxon>
        <taxon>Ustilaginaceae</taxon>
        <taxon>Kalmanozyma</taxon>
    </lineage>
</organism>
<gene>
    <name evidence="2" type="ORF">PSEUBRA_SCAF2g02567</name>
</gene>
<evidence type="ECO:0000313" key="2">
    <source>
        <dbReference type="EMBL" id="EST07487.1"/>
    </source>
</evidence>
<dbReference type="Proteomes" id="UP000019377">
    <property type="component" value="Unassembled WGS sequence"/>
</dbReference>
<evidence type="ECO:0000313" key="3">
    <source>
        <dbReference type="Proteomes" id="UP000019377"/>
    </source>
</evidence>
<dbReference type="EMBL" id="KI545862">
    <property type="protein sequence ID" value="EST07487.1"/>
    <property type="molecule type" value="Genomic_DNA"/>
</dbReference>
<reference evidence="3" key="1">
    <citation type="journal article" date="2013" name="Genome Announc.">
        <title>Draft genome sequence of Pseudozyma brasiliensis sp. nov. strain GHG001, a high producer of endo-1,4-xylanase isolated from an insect pest of sugarcane.</title>
        <authorList>
            <person name="Oliveira J.V.D.C."/>
            <person name="dos Santos R.A.C."/>
            <person name="Borges T.A."/>
            <person name="Riano-Pachon D.M."/>
            <person name="Goldman G.H."/>
        </authorList>
    </citation>
    <scope>NUCLEOTIDE SEQUENCE [LARGE SCALE GENOMIC DNA]</scope>
    <source>
        <strain evidence="3">GHG001</strain>
    </source>
</reference>
<feature type="compositionally biased region" description="Basic and acidic residues" evidence="1">
    <location>
        <begin position="1"/>
        <end position="15"/>
    </location>
</feature>
<dbReference type="STRING" id="1365824.V5GNF1"/>
<keyword evidence="3" id="KW-1185">Reference proteome</keyword>